<dbReference type="PROSITE" id="PS50222">
    <property type="entry name" value="EF_HAND_2"/>
    <property type="match status" value="2"/>
</dbReference>
<dbReference type="SUPFAM" id="SSF47473">
    <property type="entry name" value="EF-hand"/>
    <property type="match status" value="1"/>
</dbReference>
<evidence type="ECO:0000313" key="3">
    <source>
        <dbReference type="EMBL" id="CAD8594101.1"/>
    </source>
</evidence>
<evidence type="ECO:0000259" key="2">
    <source>
        <dbReference type="PROSITE" id="PS50222"/>
    </source>
</evidence>
<proteinExistence type="predicted"/>
<dbReference type="InterPro" id="IPR011992">
    <property type="entry name" value="EF-hand-dom_pair"/>
</dbReference>
<dbReference type="GO" id="GO:0005509">
    <property type="term" value="F:calcium ion binding"/>
    <property type="evidence" value="ECO:0007669"/>
    <property type="project" value="InterPro"/>
</dbReference>
<feature type="domain" description="EF-hand" evidence="2">
    <location>
        <begin position="86"/>
        <end position="121"/>
    </location>
</feature>
<dbReference type="InterPro" id="IPR002048">
    <property type="entry name" value="EF_hand_dom"/>
</dbReference>
<dbReference type="EMBL" id="HBEV01014771">
    <property type="protein sequence ID" value="CAD8594101.1"/>
    <property type="molecule type" value="Transcribed_RNA"/>
</dbReference>
<dbReference type="Gene3D" id="1.10.238.10">
    <property type="entry name" value="EF-hand"/>
    <property type="match status" value="1"/>
</dbReference>
<name>A0A7S0KVF2_MICPS</name>
<dbReference type="AlphaFoldDB" id="A0A7S0KVF2"/>
<gene>
    <name evidence="3" type="ORF">MSP1404_LOCUS11505</name>
</gene>
<evidence type="ECO:0000256" key="1">
    <source>
        <dbReference type="ARBA" id="ARBA00022837"/>
    </source>
</evidence>
<dbReference type="CDD" id="cd00051">
    <property type="entry name" value="EFh"/>
    <property type="match status" value="1"/>
</dbReference>
<organism evidence="3">
    <name type="scientific">Micromonas pusilla</name>
    <name type="common">Picoplanktonic green alga</name>
    <name type="synonym">Chromulina pusilla</name>
    <dbReference type="NCBI Taxonomy" id="38833"/>
    <lineage>
        <taxon>Eukaryota</taxon>
        <taxon>Viridiplantae</taxon>
        <taxon>Chlorophyta</taxon>
        <taxon>Mamiellophyceae</taxon>
        <taxon>Mamiellales</taxon>
        <taxon>Mamiellaceae</taxon>
        <taxon>Micromonas</taxon>
    </lineage>
</organism>
<dbReference type="SMART" id="SM00054">
    <property type="entry name" value="EFh"/>
    <property type="match status" value="2"/>
</dbReference>
<reference evidence="3" key="1">
    <citation type="submission" date="2021-01" db="EMBL/GenBank/DDBJ databases">
        <authorList>
            <person name="Corre E."/>
            <person name="Pelletier E."/>
            <person name="Niang G."/>
            <person name="Scheremetjew M."/>
            <person name="Finn R."/>
            <person name="Kale V."/>
            <person name="Holt S."/>
            <person name="Cochrane G."/>
            <person name="Meng A."/>
            <person name="Brown T."/>
            <person name="Cohen L."/>
        </authorList>
    </citation>
    <scope>NUCLEOTIDE SEQUENCE</scope>
    <source>
        <strain evidence="3">CCMP494</strain>
    </source>
</reference>
<feature type="domain" description="EF-hand" evidence="2">
    <location>
        <begin position="49"/>
        <end position="84"/>
    </location>
</feature>
<sequence length="428" mass="49809">MPSVAVPRKMPSKLELDAYDSMKQTRATLRASNRDLAMETSKSVEFKMQSVKDLRKMLTGADADGDGRLDYGELANIDPDLYIDVLGLKDAESMLRRFDKNRDGHIDAHERRELIKGLIPKLKEETIAMRESGEFVASGVLWQNRNKFMESLRESHVKDVEHSQKAFEKRYFDTVEDEERAFFRVRVEELHDALRAHWEGKDAYIERVIQQKWELFKSTKDTCKDPTAPLTPKMSKRVFELRALLTNLSRARHPTKFQLEEGERFKVELHELEDEAHARHATLQPAWYKLKERECKEELKAMRAKHAQLKRASFDRFFEYVNEARQLLGARHGAYHQRMEHAHKVGLADKVIDELWHPRPLNMQPTITSYSPRMPKHKGSGNLDRVANGLGAYQLAHHERTPKPEHILRVTASGPPKRLDRKLLTTMF</sequence>
<dbReference type="Pfam" id="PF13202">
    <property type="entry name" value="EF-hand_5"/>
    <property type="match status" value="2"/>
</dbReference>
<keyword evidence="1" id="KW-0106">Calcium</keyword>
<dbReference type="InterPro" id="IPR018247">
    <property type="entry name" value="EF_Hand_1_Ca_BS"/>
</dbReference>
<dbReference type="PROSITE" id="PS00018">
    <property type="entry name" value="EF_HAND_1"/>
    <property type="match status" value="1"/>
</dbReference>
<accession>A0A7S0KVF2</accession>
<protein>
    <recommendedName>
        <fullName evidence="2">EF-hand domain-containing protein</fullName>
    </recommendedName>
</protein>